<feature type="compositionally biased region" description="Acidic residues" evidence="1">
    <location>
        <begin position="87"/>
        <end position="122"/>
    </location>
</feature>
<evidence type="ECO:0000313" key="2">
    <source>
        <dbReference type="EMBL" id="CAC5405817.1"/>
    </source>
</evidence>
<protein>
    <submittedName>
        <fullName evidence="2">Uncharacterized protein</fullName>
    </submittedName>
</protein>
<gene>
    <name evidence="2" type="ORF">MCOR_39466</name>
</gene>
<dbReference type="OrthoDB" id="8912020at2759"/>
<feature type="region of interest" description="Disordered" evidence="1">
    <location>
        <begin position="59"/>
        <end position="164"/>
    </location>
</feature>
<reference evidence="2 3" key="1">
    <citation type="submission" date="2020-06" db="EMBL/GenBank/DDBJ databases">
        <authorList>
            <person name="Li R."/>
            <person name="Bekaert M."/>
        </authorList>
    </citation>
    <scope>NUCLEOTIDE SEQUENCE [LARGE SCALE GENOMIC DNA]</scope>
    <source>
        <strain evidence="3">wild</strain>
    </source>
</reference>
<proteinExistence type="predicted"/>
<feature type="compositionally biased region" description="Polar residues" evidence="1">
    <location>
        <begin position="136"/>
        <end position="148"/>
    </location>
</feature>
<name>A0A6J8DDR3_MYTCO</name>
<organism evidence="2 3">
    <name type="scientific">Mytilus coruscus</name>
    <name type="common">Sea mussel</name>
    <dbReference type="NCBI Taxonomy" id="42192"/>
    <lineage>
        <taxon>Eukaryota</taxon>
        <taxon>Metazoa</taxon>
        <taxon>Spiralia</taxon>
        <taxon>Lophotrochozoa</taxon>
        <taxon>Mollusca</taxon>
        <taxon>Bivalvia</taxon>
        <taxon>Autobranchia</taxon>
        <taxon>Pteriomorphia</taxon>
        <taxon>Mytilida</taxon>
        <taxon>Mytiloidea</taxon>
        <taxon>Mytilidae</taxon>
        <taxon>Mytilinae</taxon>
        <taxon>Mytilus</taxon>
    </lineage>
</organism>
<accession>A0A6J8DDR3</accession>
<keyword evidence="3" id="KW-1185">Reference proteome</keyword>
<sequence>MLSDKDALVLIVDTGFKVNDSNFKPRAIFSREKVVSFFNVSQYVPDSEIREKLQEFGAELKSPIKRKMHPGTEVANGTRNDTNTDNPENDDMNDTEAEDEYTDDVNGDDDNMEQNDVDEDDKDEHFKENAKKDTNVTDSSEQPTSGVDNDNDVLDLMTGDEHSN</sequence>
<evidence type="ECO:0000313" key="3">
    <source>
        <dbReference type="Proteomes" id="UP000507470"/>
    </source>
</evidence>
<dbReference type="AlphaFoldDB" id="A0A6J8DDR3"/>
<evidence type="ECO:0000256" key="1">
    <source>
        <dbReference type="SAM" id="MobiDB-lite"/>
    </source>
</evidence>
<feature type="compositionally biased region" description="Basic and acidic residues" evidence="1">
    <location>
        <begin position="123"/>
        <end position="135"/>
    </location>
</feature>
<dbReference type="EMBL" id="CACVKT020007139">
    <property type="protein sequence ID" value="CAC5405817.1"/>
    <property type="molecule type" value="Genomic_DNA"/>
</dbReference>
<dbReference type="Proteomes" id="UP000507470">
    <property type="component" value="Unassembled WGS sequence"/>
</dbReference>